<dbReference type="EMBL" id="AP027731">
    <property type="protein sequence ID" value="BDZ46613.1"/>
    <property type="molecule type" value="Genomic_DNA"/>
</dbReference>
<keyword evidence="3" id="KW-1185">Reference proteome</keyword>
<name>A0ABM8GE79_9MICO</name>
<organism evidence="2 3">
    <name type="scientific">Naasia aerilata</name>
    <dbReference type="NCBI Taxonomy" id="1162966"/>
    <lineage>
        <taxon>Bacteria</taxon>
        <taxon>Bacillati</taxon>
        <taxon>Actinomycetota</taxon>
        <taxon>Actinomycetes</taxon>
        <taxon>Micrococcales</taxon>
        <taxon>Microbacteriaceae</taxon>
        <taxon>Naasia</taxon>
    </lineage>
</organism>
<reference evidence="3" key="1">
    <citation type="journal article" date="2019" name="Int. J. Syst. Evol. Microbiol.">
        <title>The Global Catalogue of Microorganisms (GCM) 10K type strain sequencing project: providing services to taxonomists for standard genome sequencing and annotation.</title>
        <authorList>
            <consortium name="The Broad Institute Genomics Platform"/>
            <consortium name="The Broad Institute Genome Sequencing Center for Infectious Disease"/>
            <person name="Wu L."/>
            <person name="Ma J."/>
        </authorList>
    </citation>
    <scope>NUCLEOTIDE SEQUENCE [LARGE SCALE GENOMIC DNA]</scope>
    <source>
        <strain evidence="3">NBRC 108725</strain>
    </source>
</reference>
<feature type="compositionally biased region" description="Low complexity" evidence="1">
    <location>
        <begin position="61"/>
        <end position="77"/>
    </location>
</feature>
<sequence>MQRGRCLGPRSSGETHRARRCAARSTLRTALGLPRRARQTLATHATRRGGANRATSHRPKPQAAAARAPVYQRPRPATQGAPPVQMKNRIIADKPQPETDAVCPQ</sequence>
<accession>A0ABM8GE79</accession>
<feature type="region of interest" description="Disordered" evidence="1">
    <location>
        <begin position="1"/>
        <end position="105"/>
    </location>
</feature>
<dbReference type="Proteomes" id="UP001321498">
    <property type="component" value="Chromosome"/>
</dbReference>
<evidence type="ECO:0000313" key="2">
    <source>
        <dbReference type="EMBL" id="BDZ46613.1"/>
    </source>
</evidence>
<protein>
    <submittedName>
        <fullName evidence="2">Uncharacterized protein</fullName>
    </submittedName>
</protein>
<evidence type="ECO:0000313" key="3">
    <source>
        <dbReference type="Proteomes" id="UP001321498"/>
    </source>
</evidence>
<evidence type="ECO:0000256" key="1">
    <source>
        <dbReference type="SAM" id="MobiDB-lite"/>
    </source>
</evidence>
<proteinExistence type="predicted"/>
<gene>
    <name evidence="2" type="ORF">GCM10025866_25220</name>
</gene>